<evidence type="ECO:0000313" key="3">
    <source>
        <dbReference type="Proteomes" id="UP000002431"/>
    </source>
</evidence>
<proteinExistence type="predicted"/>
<evidence type="ECO:0000256" key="1">
    <source>
        <dbReference type="SAM" id="MobiDB-lite"/>
    </source>
</evidence>
<dbReference type="RefSeq" id="WP_012173326.1">
    <property type="nucleotide sequence ID" value="NC_009939.1"/>
</dbReference>
<organism evidence="2 3">
    <name type="scientific">Deinococcus geothermalis (strain DSM 11300 / CIP 105573 / AG-3a)</name>
    <dbReference type="NCBI Taxonomy" id="319795"/>
    <lineage>
        <taxon>Bacteria</taxon>
        <taxon>Thermotogati</taxon>
        <taxon>Deinococcota</taxon>
        <taxon>Deinococci</taxon>
        <taxon>Deinococcales</taxon>
        <taxon>Deinococcaceae</taxon>
        <taxon>Deinococcus</taxon>
    </lineage>
</organism>
<evidence type="ECO:0000313" key="2">
    <source>
        <dbReference type="EMBL" id="ABW35061.1"/>
    </source>
</evidence>
<gene>
    <name evidence="2" type="ORF">Dgeo_3020</name>
</gene>
<keyword evidence="2" id="KW-0614">Plasmid</keyword>
<dbReference type="AlphaFoldDB" id="A8ZRF2"/>
<accession>A8ZRF2</accession>
<dbReference type="EMBL" id="CP000856">
    <property type="protein sequence ID" value="ABW35061.1"/>
    <property type="molecule type" value="Genomic_DNA"/>
</dbReference>
<reference evidence="2" key="1">
    <citation type="submission" date="2007-10" db="EMBL/GenBank/DDBJ databases">
        <title>Complete sequence of Plasmid2 pDGEO02 of Deinococcus geothermalis DSM 11300.</title>
        <authorList>
            <consortium name="US DOE Joint Genome Institute"/>
            <person name="Copeland A."/>
            <person name="Lucas S."/>
            <person name="Lapidus A."/>
            <person name="Barry K."/>
            <person name="Detter J.C."/>
            <person name="Glavina del Rio T."/>
            <person name="Hammon N."/>
            <person name="Israni S."/>
            <person name="Dalin E."/>
            <person name="Tice H."/>
            <person name="Pitluck S."/>
            <person name="Brettin T."/>
            <person name="Bruce D."/>
            <person name="Han C."/>
            <person name="Tapia R."/>
            <person name="Saunders E."/>
            <person name="Gilna P."/>
            <person name="Schmutz J."/>
            <person name="Larimer F."/>
            <person name="Land M."/>
            <person name="Hauser L."/>
            <person name="Kyrpides N."/>
            <person name="Kim E."/>
            <person name="Daly M.J."/>
            <person name="Fredrickson J.K."/>
            <person name="Makarova K.S."/>
            <person name="Gaidamakova E.K."/>
            <person name="Zhai M."/>
            <person name="Richardson P."/>
        </authorList>
    </citation>
    <scope>NUCLEOTIDE SEQUENCE [LARGE SCALE GENOMIC DNA]</scope>
    <source>
        <strain evidence="2">DSM 11300</strain>
        <plasmid evidence="2">pDGEO02</plasmid>
    </source>
</reference>
<geneLocation type="plasmid" evidence="2 3">
    <name>pDGEO02</name>
</geneLocation>
<feature type="region of interest" description="Disordered" evidence="1">
    <location>
        <begin position="99"/>
        <end position="138"/>
    </location>
</feature>
<keyword evidence="3" id="KW-1185">Reference proteome</keyword>
<dbReference type="PROSITE" id="PS51257">
    <property type="entry name" value="PROKAR_LIPOPROTEIN"/>
    <property type="match status" value="1"/>
</dbReference>
<name>A8ZRF2_DEIGD</name>
<dbReference type="KEGG" id="dge:Dgeo_3020"/>
<feature type="compositionally biased region" description="Low complexity" evidence="1">
    <location>
        <begin position="99"/>
        <end position="114"/>
    </location>
</feature>
<protein>
    <recommendedName>
        <fullName evidence="4">Lipoprotein</fullName>
    </recommendedName>
</protein>
<sequence>MRTWAWVLALVLVGCGEKAVTSEDIWKAAQVQPDACAAPPDSCLGYTPIPPNTLRERLHAPEWTARGTDLVTVVGGLRLTMTESVGERWMLDVVPLGGEPTVAQEPAAPQAPEVRSTAGNGQGVTGQEEAPPVQPERQYTAEEILTCAYRGGCDE</sequence>
<dbReference type="HOGENOM" id="CLU_1692598_0_0_0"/>
<evidence type="ECO:0008006" key="4">
    <source>
        <dbReference type="Google" id="ProtNLM"/>
    </source>
</evidence>
<dbReference type="Proteomes" id="UP000002431">
    <property type="component" value="Plasmid pDGEO02"/>
</dbReference>